<dbReference type="AlphaFoldDB" id="A0A841GLT3"/>
<evidence type="ECO:0000313" key="2">
    <source>
        <dbReference type="EMBL" id="MBB6054453.1"/>
    </source>
</evidence>
<evidence type="ECO:0000313" key="3">
    <source>
        <dbReference type="Proteomes" id="UP000585721"/>
    </source>
</evidence>
<accession>A0A841GLT3</accession>
<proteinExistence type="predicted"/>
<feature type="region of interest" description="Disordered" evidence="1">
    <location>
        <begin position="32"/>
        <end position="52"/>
    </location>
</feature>
<name>A0A841GLT3_9GAMM</name>
<dbReference type="Proteomes" id="UP000585721">
    <property type="component" value="Unassembled WGS sequence"/>
</dbReference>
<reference evidence="2 3" key="1">
    <citation type="submission" date="2020-08" db="EMBL/GenBank/DDBJ databases">
        <title>Genomic Encyclopedia of Type Strains, Phase IV (KMG-IV): sequencing the most valuable type-strain genomes for metagenomic binning, comparative biology and taxonomic classification.</title>
        <authorList>
            <person name="Goeker M."/>
        </authorList>
    </citation>
    <scope>NUCLEOTIDE SEQUENCE [LARGE SCALE GENOMIC DNA]</scope>
    <source>
        <strain evidence="2 3">DSM 22975</strain>
    </source>
</reference>
<keyword evidence="3" id="KW-1185">Reference proteome</keyword>
<feature type="compositionally biased region" description="Low complexity" evidence="1">
    <location>
        <begin position="34"/>
        <end position="49"/>
    </location>
</feature>
<gene>
    <name evidence="2" type="ORF">HNR75_000318</name>
</gene>
<organism evidence="2 3">
    <name type="scientific">Tolumonas osonensis</name>
    <dbReference type="NCBI Taxonomy" id="675874"/>
    <lineage>
        <taxon>Bacteria</taxon>
        <taxon>Pseudomonadati</taxon>
        <taxon>Pseudomonadota</taxon>
        <taxon>Gammaproteobacteria</taxon>
        <taxon>Aeromonadales</taxon>
        <taxon>Aeromonadaceae</taxon>
        <taxon>Tolumonas</taxon>
    </lineage>
</organism>
<evidence type="ECO:0000256" key="1">
    <source>
        <dbReference type="SAM" id="MobiDB-lite"/>
    </source>
</evidence>
<dbReference type="EMBL" id="JACHGR010000001">
    <property type="protein sequence ID" value="MBB6054453.1"/>
    <property type="molecule type" value="Genomic_DNA"/>
</dbReference>
<protein>
    <submittedName>
        <fullName evidence="2">Uncharacterized protein</fullName>
    </submittedName>
</protein>
<dbReference type="RefSeq" id="WP_188025260.1">
    <property type="nucleotide sequence ID" value="NZ_JACHGR010000001.1"/>
</dbReference>
<comment type="caution">
    <text evidence="2">The sequence shown here is derived from an EMBL/GenBank/DDBJ whole genome shotgun (WGS) entry which is preliminary data.</text>
</comment>
<sequence>MNMIKRFLKISLFVFIAVVVLVVVGSKFTTTNKPLPAAEAAPSKAANQPKPNRIDTMLQVKSERSVKSQLKDPDSAKFGAFYVSTSGAGCGVVNAKNSFGGYSGEKRFVSDGKIAIIEDSDTSFKEAWKKFCAN</sequence>